<feature type="domain" description="Thioesterase" evidence="2">
    <location>
        <begin position="30"/>
        <end position="247"/>
    </location>
</feature>
<dbReference type="Proteomes" id="UP001596004">
    <property type="component" value="Unassembled WGS sequence"/>
</dbReference>
<dbReference type="SUPFAM" id="SSF53474">
    <property type="entry name" value="alpha/beta-Hydrolases"/>
    <property type="match status" value="1"/>
</dbReference>
<dbReference type="Pfam" id="PF00975">
    <property type="entry name" value="Thioesterase"/>
    <property type="match status" value="1"/>
</dbReference>
<gene>
    <name evidence="3" type="ORF">ACFO60_21180</name>
</gene>
<dbReference type="PANTHER" id="PTHR11487">
    <property type="entry name" value="THIOESTERASE"/>
    <property type="match status" value="1"/>
</dbReference>
<comment type="caution">
    <text evidence="3">The sequence shown here is derived from an EMBL/GenBank/DDBJ whole genome shotgun (WGS) entry which is preliminary data.</text>
</comment>
<evidence type="ECO:0000256" key="1">
    <source>
        <dbReference type="ARBA" id="ARBA00007169"/>
    </source>
</evidence>
<organism evidence="3 4">
    <name type="scientific">Sphaerisporangium dianthi</name>
    <dbReference type="NCBI Taxonomy" id="1436120"/>
    <lineage>
        <taxon>Bacteria</taxon>
        <taxon>Bacillati</taxon>
        <taxon>Actinomycetota</taxon>
        <taxon>Actinomycetes</taxon>
        <taxon>Streptosporangiales</taxon>
        <taxon>Streptosporangiaceae</taxon>
        <taxon>Sphaerisporangium</taxon>
    </lineage>
</organism>
<dbReference type="PANTHER" id="PTHR11487:SF0">
    <property type="entry name" value="S-ACYL FATTY ACID SYNTHASE THIOESTERASE, MEDIUM CHAIN"/>
    <property type="match status" value="1"/>
</dbReference>
<evidence type="ECO:0000313" key="3">
    <source>
        <dbReference type="EMBL" id="MFC4533294.1"/>
    </source>
</evidence>
<dbReference type="Gene3D" id="3.40.50.1820">
    <property type="entry name" value="alpha/beta hydrolase"/>
    <property type="match status" value="1"/>
</dbReference>
<keyword evidence="4" id="KW-1185">Reference proteome</keyword>
<protein>
    <submittedName>
        <fullName evidence="3">Thioesterase II family protein</fullName>
    </submittedName>
</protein>
<sequence length="256" mass="27370">MSVRGQARRAETGTWTAELRAARGEPEGRVVVFPHAGGGPNALMPLLGTLPDTYDVLGVTLPGRERRFNEGYDATPEDPRAVVEGVLAELTGLPSCPTVYFGHSMGVAIAVAVALAEPAACARLVLSAHPPAGVKYEREAAWNDAVLLDLVKLGGGTPPEILDNPFWRGYVLGLLRSDLTLAARLVRQNHGGRLTMPLTVIGGDRDELVHVRELVAWQERADAGARMRVFPGGHFYLLDEPNRQGVAAEITGASLT</sequence>
<evidence type="ECO:0000259" key="2">
    <source>
        <dbReference type="Pfam" id="PF00975"/>
    </source>
</evidence>
<dbReference type="InterPro" id="IPR012223">
    <property type="entry name" value="TEII"/>
</dbReference>
<reference evidence="4" key="1">
    <citation type="journal article" date="2019" name="Int. J. Syst. Evol. Microbiol.">
        <title>The Global Catalogue of Microorganisms (GCM) 10K type strain sequencing project: providing services to taxonomists for standard genome sequencing and annotation.</title>
        <authorList>
            <consortium name="The Broad Institute Genomics Platform"/>
            <consortium name="The Broad Institute Genome Sequencing Center for Infectious Disease"/>
            <person name="Wu L."/>
            <person name="Ma J."/>
        </authorList>
    </citation>
    <scope>NUCLEOTIDE SEQUENCE [LARGE SCALE GENOMIC DNA]</scope>
    <source>
        <strain evidence="4">CGMCC 4.7132</strain>
    </source>
</reference>
<proteinExistence type="inferred from homology"/>
<evidence type="ECO:0000313" key="4">
    <source>
        <dbReference type="Proteomes" id="UP001596004"/>
    </source>
</evidence>
<dbReference type="InterPro" id="IPR029058">
    <property type="entry name" value="AB_hydrolase_fold"/>
</dbReference>
<dbReference type="EMBL" id="JBHSFP010000014">
    <property type="protein sequence ID" value="MFC4533294.1"/>
    <property type="molecule type" value="Genomic_DNA"/>
</dbReference>
<dbReference type="InterPro" id="IPR001031">
    <property type="entry name" value="Thioesterase"/>
</dbReference>
<comment type="similarity">
    <text evidence="1">Belongs to the thioesterase family.</text>
</comment>
<accession>A0ABV9CJT3</accession>
<dbReference type="RefSeq" id="WP_380842594.1">
    <property type="nucleotide sequence ID" value="NZ_JBHSFP010000014.1"/>
</dbReference>
<name>A0ABV9CJT3_9ACTN</name>